<dbReference type="EMBL" id="QRAL01000090">
    <property type="protein sequence ID" value="RSU45371.1"/>
    <property type="molecule type" value="Genomic_DNA"/>
</dbReference>
<dbReference type="Proteomes" id="UP000287401">
    <property type="component" value="Unassembled WGS sequence"/>
</dbReference>
<comment type="caution">
    <text evidence="1">The sequence shown here is derived from an EMBL/GenBank/DDBJ whole genome shotgun (WGS) entry which is preliminary data.</text>
</comment>
<proteinExistence type="predicted"/>
<reference evidence="1 2" key="1">
    <citation type="submission" date="2018-07" db="EMBL/GenBank/DDBJ databases">
        <title>Genomic and Epidemiologic Investigation of an Indolent Hospital Outbreak.</title>
        <authorList>
            <person name="Johnson R.C."/>
            <person name="Deming C."/>
            <person name="Conlan S."/>
            <person name="Zellmer C.J."/>
            <person name="Michelin A.V."/>
            <person name="Lee-Lin S."/>
            <person name="Thomas P.J."/>
            <person name="Park M."/>
            <person name="Weingarten R.A."/>
            <person name="Less J."/>
            <person name="Dekker J.P."/>
            <person name="Frank K.M."/>
            <person name="Musser K.A."/>
            <person name="Mcquiston J.R."/>
            <person name="Henderson D.K."/>
            <person name="Lau A.F."/>
            <person name="Palmore T.N."/>
            <person name="Segre J.A."/>
        </authorList>
    </citation>
    <scope>NUCLEOTIDE SEQUENCE [LARGE SCALE GENOMIC DNA]</scope>
    <source>
        <strain evidence="1 2">SK-NIH.Env6_1116</strain>
    </source>
</reference>
<accession>A0A430B9Z9</accession>
<name>A0A430B9Z9_SPHYA</name>
<evidence type="ECO:0008006" key="3">
    <source>
        <dbReference type="Google" id="ProtNLM"/>
    </source>
</evidence>
<sequence>PSREDVGDLKLYRVAMTVDVAARGQKQVALLRQPEVLVERLYAATIDYRDGNGRSRPMTLRLRLQNRKADGLGLAMPSGRVALFETVDGRRLLAGETDIGDKAEGERVDYDIAQSADVRIMAVIGGQSAKARRWTLTLTNARPFDATAEILIPHDIAPRPTQMERRGNSWVWRAIIPANGQVSYSYDQKLR</sequence>
<feature type="non-terminal residue" evidence="1">
    <location>
        <position position="1"/>
    </location>
</feature>
<gene>
    <name evidence="1" type="ORF">DAH51_27920</name>
</gene>
<protein>
    <recommendedName>
        <fullName evidence="3">DUF4139 domain-containing protein</fullName>
    </recommendedName>
</protein>
<dbReference type="AlphaFoldDB" id="A0A430B9Z9"/>
<evidence type="ECO:0000313" key="2">
    <source>
        <dbReference type="Proteomes" id="UP000287401"/>
    </source>
</evidence>
<evidence type="ECO:0000313" key="1">
    <source>
        <dbReference type="EMBL" id="RSU45371.1"/>
    </source>
</evidence>
<organism evidence="1 2">
    <name type="scientific">Sphingobium yanoikuyae</name>
    <name type="common">Sphingomonas yanoikuyae</name>
    <dbReference type="NCBI Taxonomy" id="13690"/>
    <lineage>
        <taxon>Bacteria</taxon>
        <taxon>Pseudomonadati</taxon>
        <taxon>Pseudomonadota</taxon>
        <taxon>Alphaproteobacteria</taxon>
        <taxon>Sphingomonadales</taxon>
        <taxon>Sphingomonadaceae</taxon>
        <taxon>Sphingobium</taxon>
    </lineage>
</organism>